<dbReference type="InterPro" id="IPR027417">
    <property type="entry name" value="P-loop_NTPase"/>
</dbReference>
<dbReference type="Proteomes" id="UP000027456">
    <property type="component" value="Unassembled WGS sequence"/>
</dbReference>
<gene>
    <name evidence="4" type="ORF">V565_023130</name>
</gene>
<dbReference type="HOGENOM" id="CLU_008402_0_0_1"/>
<comment type="caution">
    <text evidence="4">The sequence shown here is derived from an EMBL/GenBank/DDBJ whole genome shotgun (WGS) entry which is preliminary data.</text>
</comment>
<reference evidence="4 5" key="1">
    <citation type="submission" date="2013-12" db="EMBL/GenBank/DDBJ databases">
        <authorList>
            <person name="Cubeta M."/>
            <person name="Pakala S."/>
            <person name="Fedorova N."/>
            <person name="Thomas E."/>
            <person name="Dean R."/>
            <person name="Jabaji S."/>
            <person name="Neate S."/>
            <person name="Toda T."/>
            <person name="Tavantzis S."/>
            <person name="Vilgalys R."/>
            <person name="Bharathan N."/>
            <person name="Pakala S."/>
            <person name="Losada L.S."/>
            <person name="Zafar N."/>
            <person name="Nierman W."/>
        </authorList>
    </citation>
    <scope>NUCLEOTIDE SEQUENCE [LARGE SCALE GENOMIC DNA]</scope>
    <source>
        <strain evidence="4 5">123E</strain>
    </source>
</reference>
<protein>
    <submittedName>
        <fullName evidence="4">AIG1 domain protein</fullName>
    </submittedName>
</protein>
<feature type="domain" description="G" evidence="3">
    <location>
        <begin position="593"/>
        <end position="650"/>
    </location>
</feature>
<accession>A0A074SVS0</accession>
<dbReference type="InterPro" id="IPR006073">
    <property type="entry name" value="GTP-bd"/>
</dbReference>
<feature type="region of interest" description="Disordered" evidence="2">
    <location>
        <begin position="1"/>
        <end position="38"/>
    </location>
</feature>
<dbReference type="STRING" id="1423351.A0A074SVS0"/>
<sequence length="1164" mass="128378">MYADKLEEEGAAILPSEPHRPHAPDEQPNSPTRDRPQKHTPAIDIMHVVSNWFLGLLINIVSGDNYPVAKEGTGLCTTSFRITHPFTIGGRSFRLIDSPGFHTTSLSDSDIMKKLIVHLVKYRDSKGPPNLSGILYLHPAGKDTGDEKLKGTMEALRHLVGDPWLSSITIAVISDGTATESDAAAQLQDPTSAFYSLHSGGAKILPLTFELPSIQEILLGIEPGSSQPRFYSKISWNPYYRNISGLHELLEEITGARAGRSRKITFEESESSRQQLQSSLDATETELKLLRSQLEQTQQEYASLRSELQLHDNTEQSKIVQSLQDLNRTIDDFGRSVAEYMVDTFAGTLNKDDPTTLDASNVPELRRQFGHQEGSPSLVASLGDQGLPIEDFIDLALRNFLCQNIASNVFSPFHPTTASSAEPNFMASLYDEVRRQGQSIRPPVVAAKWRACSFMALSKGSKLDKPVIGNQVENLIKEDIQPLLNNLFGQGDAIALTEAQRGQLQDVITVAWELNHVLKGEVVTLGDFVPLCCERGVPFDSKTMVEFEANKKRKPGSVAICTVRLGLTLSHAKGAGKDGSPSVPKDQPVDVPILILGTQGCGKSSFINAALNQPVREISNGYEPATKTFHYHGLLSGNDRFMLVDSPGFDNTSMSDGEVFTKLIQFLCCGKSPAMIAGVIYLHSQDTRLGSGVLKKNLYLIKQLLGDSFMERLTILLVPRPGEQADHQKLVGPLLDPKSPFYALYYSGAQVNASALETQPIRNMLHAYKGKAPVPMSVQNELCRPSRVTDEDIHSYLIKCARAREGGPTITGPTTTRPRIVAGALSQIQTQNSSSTLYKSADIKKLQFELEESKRQTEGYSTQLQQHLGQYAALCSQLQIHENLEQKDIVQSLIDLNRHIDDFALSVSQHLGDTYGGPNITTTRHAFHLPQLKKLFNHEEGKASLVQSSKGEGMPLEDFLDVAIRSILCEQLYKRIFAPFHPGLDVSDPRNGYIVALYARIRETETQATLGRWRTASFNAVSGLIGQKGLSQLKSKAGHDILTDHLIPMFQYLFGPNKNVRLKDAHVKDLSELVAQAWDWCLMLKEKVVLLGDFRLAAYRYGHAFDHALMAEFEPRRGGPSPDRILSTIGLGLTVHHGQSSGGGFDQATLCKASVVTEGWFERS</sequence>
<dbReference type="GO" id="GO:0005525">
    <property type="term" value="F:GTP binding"/>
    <property type="evidence" value="ECO:0007669"/>
    <property type="project" value="InterPro"/>
</dbReference>
<dbReference type="SUPFAM" id="SSF52540">
    <property type="entry name" value="P-loop containing nucleoside triphosphate hydrolases"/>
    <property type="match status" value="1"/>
</dbReference>
<evidence type="ECO:0000313" key="4">
    <source>
        <dbReference type="EMBL" id="KEP54007.1"/>
    </source>
</evidence>
<evidence type="ECO:0000256" key="2">
    <source>
        <dbReference type="SAM" id="MobiDB-lite"/>
    </source>
</evidence>
<feature type="coiled-coil region" evidence="1">
    <location>
        <begin position="266"/>
        <end position="314"/>
    </location>
</feature>
<dbReference type="Pfam" id="PF01926">
    <property type="entry name" value="MMR_HSR1"/>
    <property type="match status" value="1"/>
</dbReference>
<dbReference type="EMBL" id="AZST01000041">
    <property type="protein sequence ID" value="KEP54007.1"/>
    <property type="molecule type" value="Genomic_DNA"/>
</dbReference>
<evidence type="ECO:0000256" key="1">
    <source>
        <dbReference type="SAM" id="Coils"/>
    </source>
</evidence>
<keyword evidence="1" id="KW-0175">Coiled coil</keyword>
<dbReference type="CDD" id="cd00882">
    <property type="entry name" value="Ras_like_GTPase"/>
    <property type="match status" value="1"/>
</dbReference>
<evidence type="ECO:0000259" key="3">
    <source>
        <dbReference type="Pfam" id="PF01926"/>
    </source>
</evidence>
<dbReference type="OrthoDB" id="3229136at2759"/>
<keyword evidence="5" id="KW-1185">Reference proteome</keyword>
<proteinExistence type="predicted"/>
<evidence type="ECO:0000313" key="5">
    <source>
        <dbReference type="Proteomes" id="UP000027456"/>
    </source>
</evidence>
<name>A0A074SVS0_9AGAM</name>
<dbReference type="Gene3D" id="3.40.50.300">
    <property type="entry name" value="P-loop containing nucleotide triphosphate hydrolases"/>
    <property type="match status" value="2"/>
</dbReference>
<dbReference type="AlphaFoldDB" id="A0A074SVS0"/>
<organism evidence="4 5">
    <name type="scientific">Rhizoctonia solani 123E</name>
    <dbReference type="NCBI Taxonomy" id="1423351"/>
    <lineage>
        <taxon>Eukaryota</taxon>
        <taxon>Fungi</taxon>
        <taxon>Dikarya</taxon>
        <taxon>Basidiomycota</taxon>
        <taxon>Agaricomycotina</taxon>
        <taxon>Agaricomycetes</taxon>
        <taxon>Cantharellales</taxon>
        <taxon>Ceratobasidiaceae</taxon>
        <taxon>Rhizoctonia</taxon>
    </lineage>
</organism>
<feature type="compositionally biased region" description="Acidic residues" evidence="2">
    <location>
        <begin position="1"/>
        <end position="10"/>
    </location>
</feature>